<protein>
    <submittedName>
        <fullName evidence="2">GNAT family N-acetyltransferase</fullName>
    </submittedName>
</protein>
<dbReference type="SUPFAM" id="SSF55729">
    <property type="entry name" value="Acyl-CoA N-acyltransferases (Nat)"/>
    <property type="match status" value="1"/>
</dbReference>
<evidence type="ECO:0000313" key="3">
    <source>
        <dbReference type="Proteomes" id="UP000189677"/>
    </source>
</evidence>
<gene>
    <name evidence="2" type="ORF">BBN63_21770</name>
</gene>
<dbReference type="Gene3D" id="3.40.630.30">
    <property type="match status" value="1"/>
</dbReference>
<dbReference type="PANTHER" id="PTHR43441">
    <property type="entry name" value="RIBOSOMAL-PROTEIN-SERINE ACETYLTRANSFERASE"/>
    <property type="match status" value="1"/>
</dbReference>
<dbReference type="InterPro" id="IPR000182">
    <property type="entry name" value="GNAT_dom"/>
</dbReference>
<keyword evidence="3" id="KW-1185">Reference proteome</keyword>
<dbReference type="RefSeq" id="WP_078077050.1">
    <property type="nucleotide sequence ID" value="NZ_CP018047.1"/>
</dbReference>
<dbReference type="PROSITE" id="PS51186">
    <property type="entry name" value="GNAT"/>
    <property type="match status" value="1"/>
</dbReference>
<dbReference type="Proteomes" id="UP000189677">
    <property type="component" value="Chromosome"/>
</dbReference>
<sequence length="201" mass="22119">MEPLIPRAAPPEASATSLITERLRLRPLVPEDIGAVYAACQDPDIQRWTTIPSPYGRRHAEHFVERIVPDMWEAGTNFVFAVEPVGGGPLLASVNAHSHTGVWAVGYWTVKEHRGRGHTTEALRALTRWMFTELGADRVEWRAEAGNVGSRAVALKAGFVMEGTLRAGLLLKETTRDAWIGALLPSDLGLPSRRPYLPARP</sequence>
<dbReference type="GO" id="GO:0008999">
    <property type="term" value="F:protein-N-terminal-alanine acetyltransferase activity"/>
    <property type="evidence" value="ECO:0007669"/>
    <property type="project" value="TreeGrafter"/>
</dbReference>
<organism evidence="2 3">
    <name type="scientific">Streptomyces niveus</name>
    <name type="common">Streptomyces spheroides</name>
    <dbReference type="NCBI Taxonomy" id="193462"/>
    <lineage>
        <taxon>Bacteria</taxon>
        <taxon>Bacillati</taxon>
        <taxon>Actinomycetota</taxon>
        <taxon>Actinomycetes</taxon>
        <taxon>Kitasatosporales</taxon>
        <taxon>Streptomycetaceae</taxon>
        <taxon>Streptomyces</taxon>
    </lineage>
</organism>
<keyword evidence="2" id="KW-0808">Transferase</keyword>
<dbReference type="InterPro" id="IPR051908">
    <property type="entry name" value="Ribosomal_N-acetyltransferase"/>
</dbReference>
<dbReference type="PANTHER" id="PTHR43441:SF10">
    <property type="entry name" value="ACETYLTRANSFERASE"/>
    <property type="match status" value="1"/>
</dbReference>
<evidence type="ECO:0000313" key="2">
    <source>
        <dbReference type="EMBL" id="AQU68447.1"/>
    </source>
</evidence>
<dbReference type="EMBL" id="CP018047">
    <property type="protein sequence ID" value="AQU68447.1"/>
    <property type="molecule type" value="Genomic_DNA"/>
</dbReference>
<dbReference type="GO" id="GO:1990189">
    <property type="term" value="F:protein N-terminal-serine acetyltransferase activity"/>
    <property type="evidence" value="ECO:0007669"/>
    <property type="project" value="TreeGrafter"/>
</dbReference>
<proteinExistence type="predicted"/>
<evidence type="ECO:0000259" key="1">
    <source>
        <dbReference type="PROSITE" id="PS51186"/>
    </source>
</evidence>
<reference evidence="2 3" key="1">
    <citation type="submission" date="2016-11" db="EMBL/GenBank/DDBJ databases">
        <title>Complete genome sequence of Streptomyces niveus SCSIO 3406.</title>
        <authorList>
            <person name="Zhu Q."/>
            <person name="Cheng W."/>
            <person name="Song Y."/>
            <person name="Li Q."/>
            <person name="Ju J."/>
        </authorList>
    </citation>
    <scope>NUCLEOTIDE SEQUENCE [LARGE SCALE GENOMIC DNA]</scope>
    <source>
        <strain evidence="2 3">SCSIO 3406</strain>
    </source>
</reference>
<dbReference type="OrthoDB" id="9795188at2"/>
<dbReference type="GO" id="GO:0005737">
    <property type="term" value="C:cytoplasm"/>
    <property type="evidence" value="ECO:0007669"/>
    <property type="project" value="TreeGrafter"/>
</dbReference>
<accession>A0A1U9QW85</accession>
<dbReference type="KEGG" id="snw:BBN63_21770"/>
<dbReference type="InterPro" id="IPR016181">
    <property type="entry name" value="Acyl_CoA_acyltransferase"/>
</dbReference>
<feature type="domain" description="N-acetyltransferase" evidence="1">
    <location>
        <begin position="23"/>
        <end position="177"/>
    </location>
</feature>
<dbReference type="Pfam" id="PF13302">
    <property type="entry name" value="Acetyltransf_3"/>
    <property type="match status" value="1"/>
</dbReference>
<name>A0A1U9QW85_STRNV</name>
<dbReference type="AlphaFoldDB" id="A0A1U9QW85"/>